<feature type="coiled-coil region" evidence="1">
    <location>
        <begin position="401"/>
        <end position="428"/>
    </location>
</feature>
<gene>
    <name evidence="3" type="ORF">SADUNF_Sadunf16G0144800</name>
</gene>
<sequence>MDKVSTITTLTSRRPKWQYPPAQPTPRILHLPRRPRRKQVPKSSAAKPSSVKDKKGKLEVLFDQERGFARGVMPVVMVGGNGGDQYLEEERRERVEERESVVMEEEKWRFQAEMLRAECNLLRMEREIAVKKMERRRVQMERILRSAVRTLLSVRKGICDGRDMRMVLDEEIQELIEKLERLQRRSGVKDLEGRKCSNLDRQVSILQRRLEKFGGESDEICVKEIQEMAEASLSIKTNCSVHETFASDHSCNQMEMLRRKMEGLSNGSLVERMEDEYGSMLSTASSSATNSASTSKRLEFPDMPLSSTRQPCKETKSSEEKACSGRCKVIVRRVIEQVRAETEQWSQMQGMLGQVRKEMEELQASRDFWEDRALDSDCEIQSLNSAVEEWRQKALSSETKGNELQNQVDVLKVELERLRKARAKETSRSKNLPPVSLEAPNETEKRVLVCRLKENCNASDDCRKQKAAFSDGRRKPHAGTTSGLNAPKRSPFRDIGNSSPLARQNIKAVFPLHYPVQEHYNF</sequence>
<protein>
    <submittedName>
        <fullName evidence="3">Uncharacterized protein</fullName>
    </submittedName>
</protein>
<feature type="region of interest" description="Disordered" evidence="2">
    <location>
        <begin position="463"/>
        <end position="498"/>
    </location>
</feature>
<feature type="region of interest" description="Disordered" evidence="2">
    <location>
        <begin position="280"/>
        <end position="317"/>
    </location>
</feature>
<organism evidence="3 4">
    <name type="scientific">Salix dunnii</name>
    <dbReference type="NCBI Taxonomy" id="1413687"/>
    <lineage>
        <taxon>Eukaryota</taxon>
        <taxon>Viridiplantae</taxon>
        <taxon>Streptophyta</taxon>
        <taxon>Embryophyta</taxon>
        <taxon>Tracheophyta</taxon>
        <taxon>Spermatophyta</taxon>
        <taxon>Magnoliopsida</taxon>
        <taxon>eudicotyledons</taxon>
        <taxon>Gunneridae</taxon>
        <taxon>Pentapetalae</taxon>
        <taxon>rosids</taxon>
        <taxon>fabids</taxon>
        <taxon>Malpighiales</taxon>
        <taxon>Salicaceae</taxon>
        <taxon>Saliceae</taxon>
        <taxon>Salix</taxon>
    </lineage>
</organism>
<keyword evidence="1" id="KW-0175">Coiled coil</keyword>
<dbReference type="PANTHER" id="PTHR35468:SF1">
    <property type="entry name" value="MYOSIN-LIKE PROTEIN"/>
    <property type="match status" value="1"/>
</dbReference>
<feature type="compositionally biased region" description="Low complexity" evidence="2">
    <location>
        <begin position="282"/>
        <end position="295"/>
    </location>
</feature>
<accession>A0A835MQA3</accession>
<keyword evidence="4" id="KW-1185">Reference proteome</keyword>
<evidence type="ECO:0000313" key="4">
    <source>
        <dbReference type="Proteomes" id="UP000657918"/>
    </source>
</evidence>
<dbReference type="EMBL" id="JADGMS010000016">
    <property type="protein sequence ID" value="KAF9665648.1"/>
    <property type="molecule type" value="Genomic_DNA"/>
</dbReference>
<dbReference type="PANTHER" id="PTHR35468">
    <property type="entry name" value="MYOSIN-LIKE PROTEIN"/>
    <property type="match status" value="1"/>
</dbReference>
<comment type="caution">
    <text evidence="3">The sequence shown here is derived from an EMBL/GenBank/DDBJ whole genome shotgun (WGS) entry which is preliminary data.</text>
</comment>
<feature type="coiled-coil region" evidence="1">
    <location>
        <begin position="87"/>
        <end position="185"/>
    </location>
</feature>
<feature type="compositionally biased region" description="Basic residues" evidence="2">
    <location>
        <begin position="30"/>
        <end position="40"/>
    </location>
</feature>
<proteinExistence type="predicted"/>
<feature type="region of interest" description="Disordered" evidence="2">
    <location>
        <begin position="1"/>
        <end position="56"/>
    </location>
</feature>
<evidence type="ECO:0000256" key="2">
    <source>
        <dbReference type="SAM" id="MobiDB-lite"/>
    </source>
</evidence>
<dbReference type="AlphaFoldDB" id="A0A835MQA3"/>
<name>A0A835MQA3_9ROSI</name>
<dbReference type="Proteomes" id="UP000657918">
    <property type="component" value="Chromosome 16"/>
</dbReference>
<evidence type="ECO:0000313" key="3">
    <source>
        <dbReference type="EMBL" id="KAF9665648.1"/>
    </source>
</evidence>
<reference evidence="3 4" key="1">
    <citation type="submission" date="2020-10" db="EMBL/GenBank/DDBJ databases">
        <title>Plant Genome Project.</title>
        <authorList>
            <person name="Zhang R.-G."/>
        </authorList>
    </citation>
    <scope>NUCLEOTIDE SEQUENCE [LARGE SCALE GENOMIC DNA]</scope>
    <source>
        <strain evidence="3">FAFU-HL-1</strain>
        <tissue evidence="3">Leaf</tissue>
    </source>
</reference>
<dbReference type="OrthoDB" id="1921697at2759"/>
<evidence type="ECO:0000256" key="1">
    <source>
        <dbReference type="SAM" id="Coils"/>
    </source>
</evidence>
<feature type="compositionally biased region" description="Polar residues" evidence="2">
    <location>
        <begin position="1"/>
        <end position="12"/>
    </location>
</feature>